<accession>A0AAV4BXX3</accession>
<reference evidence="1 2" key="1">
    <citation type="journal article" date="2021" name="Elife">
        <title>Chloroplast acquisition without the gene transfer in kleptoplastic sea slugs, Plakobranchus ocellatus.</title>
        <authorList>
            <person name="Maeda T."/>
            <person name="Takahashi S."/>
            <person name="Yoshida T."/>
            <person name="Shimamura S."/>
            <person name="Takaki Y."/>
            <person name="Nagai Y."/>
            <person name="Toyoda A."/>
            <person name="Suzuki Y."/>
            <person name="Arimoto A."/>
            <person name="Ishii H."/>
            <person name="Satoh N."/>
            <person name="Nishiyama T."/>
            <person name="Hasebe M."/>
            <person name="Maruyama T."/>
            <person name="Minagawa J."/>
            <person name="Obokata J."/>
            <person name="Shigenobu S."/>
        </authorList>
    </citation>
    <scope>NUCLEOTIDE SEQUENCE [LARGE SCALE GENOMIC DNA]</scope>
</reference>
<gene>
    <name evidence="1" type="ORF">PoB_005058300</name>
</gene>
<comment type="caution">
    <text evidence="1">The sequence shown here is derived from an EMBL/GenBank/DDBJ whole genome shotgun (WGS) entry which is preliminary data.</text>
</comment>
<dbReference type="AlphaFoldDB" id="A0AAV4BXX3"/>
<name>A0AAV4BXX3_9GAST</name>
<keyword evidence="2" id="KW-1185">Reference proteome</keyword>
<dbReference type="Proteomes" id="UP000735302">
    <property type="component" value="Unassembled WGS sequence"/>
</dbReference>
<organism evidence="1 2">
    <name type="scientific">Plakobranchus ocellatus</name>
    <dbReference type="NCBI Taxonomy" id="259542"/>
    <lineage>
        <taxon>Eukaryota</taxon>
        <taxon>Metazoa</taxon>
        <taxon>Spiralia</taxon>
        <taxon>Lophotrochozoa</taxon>
        <taxon>Mollusca</taxon>
        <taxon>Gastropoda</taxon>
        <taxon>Heterobranchia</taxon>
        <taxon>Euthyneura</taxon>
        <taxon>Panpulmonata</taxon>
        <taxon>Sacoglossa</taxon>
        <taxon>Placobranchoidea</taxon>
        <taxon>Plakobranchidae</taxon>
        <taxon>Plakobranchus</taxon>
    </lineage>
</organism>
<dbReference type="EMBL" id="BLXT01005595">
    <property type="protein sequence ID" value="GFO24078.1"/>
    <property type="molecule type" value="Genomic_DNA"/>
</dbReference>
<evidence type="ECO:0000313" key="2">
    <source>
        <dbReference type="Proteomes" id="UP000735302"/>
    </source>
</evidence>
<protein>
    <submittedName>
        <fullName evidence="1">Uncharacterized protein</fullName>
    </submittedName>
</protein>
<evidence type="ECO:0000313" key="1">
    <source>
        <dbReference type="EMBL" id="GFO24078.1"/>
    </source>
</evidence>
<sequence>MTADEFQQHIWILKQLVKQRQSLQKKAVSRKKDPACQKEKKIVGLLENSRKLFCVPMAFSNQAPSSHKTPMQAMFSPQLRLRRKDYKKFTKVVVSIEWRN</sequence>
<proteinExistence type="predicted"/>